<evidence type="ECO:0008006" key="3">
    <source>
        <dbReference type="Google" id="ProtNLM"/>
    </source>
</evidence>
<proteinExistence type="predicted"/>
<evidence type="ECO:0000313" key="2">
    <source>
        <dbReference type="Proteomes" id="UP000075243"/>
    </source>
</evidence>
<organism evidence="1 2">
    <name type="scientific">Cajanus cajan</name>
    <name type="common">Pigeon pea</name>
    <name type="synonym">Cajanus indicus</name>
    <dbReference type="NCBI Taxonomy" id="3821"/>
    <lineage>
        <taxon>Eukaryota</taxon>
        <taxon>Viridiplantae</taxon>
        <taxon>Streptophyta</taxon>
        <taxon>Embryophyta</taxon>
        <taxon>Tracheophyta</taxon>
        <taxon>Spermatophyta</taxon>
        <taxon>Magnoliopsida</taxon>
        <taxon>eudicotyledons</taxon>
        <taxon>Gunneridae</taxon>
        <taxon>Pentapetalae</taxon>
        <taxon>rosids</taxon>
        <taxon>fabids</taxon>
        <taxon>Fabales</taxon>
        <taxon>Fabaceae</taxon>
        <taxon>Papilionoideae</taxon>
        <taxon>50 kb inversion clade</taxon>
        <taxon>NPAAA clade</taxon>
        <taxon>indigoferoid/millettioid clade</taxon>
        <taxon>Phaseoleae</taxon>
        <taxon>Cajanus</taxon>
    </lineage>
</organism>
<dbReference type="EMBL" id="KQ483476">
    <property type="protein sequence ID" value="KYP49471.1"/>
    <property type="molecule type" value="Genomic_DNA"/>
</dbReference>
<name>A0A151S407_CAJCA</name>
<accession>A0A151S407</accession>
<dbReference type="Gramene" id="C.cajan_30885.t">
    <property type="protein sequence ID" value="C.cajan_30885.t.cds1"/>
    <property type="gene ID" value="C.cajan_30885"/>
</dbReference>
<keyword evidence="2" id="KW-1185">Reference proteome</keyword>
<reference evidence="1" key="1">
    <citation type="journal article" date="2012" name="Nat. Biotechnol.">
        <title>Draft genome sequence of pigeonpea (Cajanus cajan), an orphan legume crop of resource-poor farmers.</title>
        <authorList>
            <person name="Varshney R.K."/>
            <person name="Chen W."/>
            <person name="Li Y."/>
            <person name="Bharti A.K."/>
            <person name="Saxena R.K."/>
            <person name="Schlueter J.A."/>
            <person name="Donoghue M.T."/>
            <person name="Azam S."/>
            <person name="Fan G."/>
            <person name="Whaley A.M."/>
            <person name="Farmer A.D."/>
            <person name="Sheridan J."/>
            <person name="Iwata A."/>
            <person name="Tuteja R."/>
            <person name="Penmetsa R.V."/>
            <person name="Wu W."/>
            <person name="Upadhyaya H.D."/>
            <person name="Yang S.P."/>
            <person name="Shah T."/>
            <person name="Saxena K.B."/>
            <person name="Michael T."/>
            <person name="McCombie W.R."/>
            <person name="Yang B."/>
            <person name="Zhang G."/>
            <person name="Yang H."/>
            <person name="Wang J."/>
            <person name="Spillane C."/>
            <person name="Cook D.R."/>
            <person name="May G.D."/>
            <person name="Xu X."/>
            <person name="Jackson S.A."/>
        </authorList>
    </citation>
    <scope>NUCLEOTIDE SEQUENCE [LARGE SCALE GENOMIC DNA]</scope>
</reference>
<sequence>MDEVQVSENLTYERTLVVVVDYKLKELRGKSIGLVKILWDATTGEATWEVE</sequence>
<dbReference type="AlphaFoldDB" id="A0A151S407"/>
<protein>
    <recommendedName>
        <fullName evidence="3">Chromo domain-containing protein</fullName>
    </recommendedName>
</protein>
<dbReference type="Proteomes" id="UP000075243">
    <property type="component" value="Unassembled WGS sequence"/>
</dbReference>
<gene>
    <name evidence="1" type="ORF">KK1_028818</name>
</gene>
<evidence type="ECO:0000313" key="1">
    <source>
        <dbReference type="EMBL" id="KYP49471.1"/>
    </source>
</evidence>